<reference evidence="1 2" key="1">
    <citation type="submission" date="2016-06" db="EMBL/GenBank/DDBJ databases">
        <title>Acetobacter pasteurianus NBRC 3278 whole genome sequencing project.</title>
        <authorList>
            <person name="Matsutani M."/>
            <person name="Shiwa Y."/>
            <person name="Okamoto-Kainuma A."/>
            <person name="Ishikawa M."/>
            <person name="Koizumi Y."/>
            <person name="Yoshikawa H."/>
            <person name="Yakushi T."/>
            <person name="Matsushita K."/>
        </authorList>
    </citation>
    <scope>NUCLEOTIDE SEQUENCE [LARGE SCALE GENOMIC DNA]</scope>
    <source>
        <strain evidence="1 2">NBRC 3278</strain>
    </source>
</reference>
<accession>A0A401X8X9</accession>
<evidence type="ECO:0000313" key="2">
    <source>
        <dbReference type="Proteomes" id="UP000287385"/>
    </source>
</evidence>
<sequence length="101" mass="11268">MGAAIEAIDDFTHRAASCAGVRLRDATYLLAASIEASVTFPVRRRDINFGFPVAPRLKARSERDLSFWTVSISFRSEVRIDIGHICPIPLTEARTFLSRES</sequence>
<comment type="caution">
    <text evidence="1">The sequence shown here is derived from an EMBL/GenBank/DDBJ whole genome shotgun (WGS) entry which is preliminary data.</text>
</comment>
<keyword evidence="2" id="KW-1185">Reference proteome</keyword>
<dbReference type="AlphaFoldDB" id="A0A401X8X9"/>
<evidence type="ECO:0000313" key="1">
    <source>
        <dbReference type="EMBL" id="GCD64352.1"/>
    </source>
</evidence>
<gene>
    <name evidence="1" type="ORF">NBRC3278_3445</name>
</gene>
<organism evidence="1 2">
    <name type="scientific">Acetobacter pasteurianus NBRC 3278</name>
    <dbReference type="NCBI Taxonomy" id="1226660"/>
    <lineage>
        <taxon>Bacteria</taxon>
        <taxon>Pseudomonadati</taxon>
        <taxon>Pseudomonadota</taxon>
        <taxon>Alphaproteobacteria</taxon>
        <taxon>Acetobacterales</taxon>
        <taxon>Acetobacteraceae</taxon>
        <taxon>Acetobacter</taxon>
    </lineage>
</organism>
<name>A0A401X8X9_ACEPA</name>
<dbReference type="EMBL" id="BDEV01000200">
    <property type="protein sequence ID" value="GCD64352.1"/>
    <property type="molecule type" value="Genomic_DNA"/>
</dbReference>
<protein>
    <submittedName>
        <fullName evidence="1">Uncharacterized protein</fullName>
    </submittedName>
</protein>
<proteinExistence type="predicted"/>
<dbReference type="Proteomes" id="UP000287385">
    <property type="component" value="Unassembled WGS sequence"/>
</dbReference>